<evidence type="ECO:0000259" key="14">
    <source>
        <dbReference type="PROSITE" id="PS50162"/>
    </source>
</evidence>
<feature type="region of interest" description="Lon-protease-like" evidence="11">
    <location>
        <begin position="351"/>
        <end position="439"/>
    </location>
</feature>
<evidence type="ECO:0000256" key="11">
    <source>
        <dbReference type="HAMAP-Rule" id="MF_01498"/>
    </source>
</evidence>
<dbReference type="InterPro" id="IPR020568">
    <property type="entry name" value="Ribosomal_Su5_D2-typ_SF"/>
</dbReference>
<evidence type="ECO:0000256" key="4">
    <source>
        <dbReference type="ARBA" id="ARBA00022771"/>
    </source>
</evidence>
<proteinExistence type="inferred from homology"/>
<keyword evidence="3 11" id="KW-0227">DNA damage</keyword>
<keyword evidence="5" id="KW-0378">Hydrolase</keyword>
<keyword evidence="9 11" id="KW-0238">DNA-binding</keyword>
<name>A0A955J2A8_UNCKA</name>
<comment type="caution">
    <text evidence="15">The sequence shown here is derived from an EMBL/GenBank/DDBJ whole genome shotgun (WGS) entry which is preliminary data.</text>
</comment>
<evidence type="ECO:0000256" key="9">
    <source>
        <dbReference type="ARBA" id="ARBA00023125"/>
    </source>
</evidence>
<dbReference type="PRINTS" id="PR01874">
    <property type="entry name" value="DNAREPAIRADA"/>
</dbReference>
<dbReference type="InterPro" id="IPR020588">
    <property type="entry name" value="RecA_ATP-bd"/>
</dbReference>
<comment type="similarity">
    <text evidence="11 13">Belongs to the RecA family. RadA subfamily.</text>
</comment>
<dbReference type="InterPro" id="IPR003593">
    <property type="entry name" value="AAA+_ATPase"/>
</dbReference>
<dbReference type="FunFam" id="3.40.50.300:FF:000050">
    <property type="entry name" value="DNA repair protein RadA"/>
    <property type="match status" value="1"/>
</dbReference>
<keyword evidence="10 11" id="KW-0234">DNA repair</keyword>
<dbReference type="InterPro" id="IPR027417">
    <property type="entry name" value="P-loop_NTPase"/>
</dbReference>
<keyword evidence="6 13" id="KW-0862">Zinc</keyword>
<dbReference type="GO" id="GO:0008270">
    <property type="term" value="F:zinc ion binding"/>
    <property type="evidence" value="ECO:0007669"/>
    <property type="project" value="UniProtKB-KW"/>
</dbReference>
<dbReference type="Gene3D" id="3.30.230.10">
    <property type="match status" value="1"/>
</dbReference>
<feature type="binding site" evidence="11">
    <location>
        <begin position="96"/>
        <end position="103"/>
    </location>
    <ligand>
        <name>ATP</name>
        <dbReference type="ChEBI" id="CHEBI:30616"/>
    </ligand>
</feature>
<accession>A0A955J2A8</accession>
<dbReference type="CDD" id="cd01121">
    <property type="entry name" value="RadA_SMS_N"/>
    <property type="match status" value="1"/>
</dbReference>
<dbReference type="EMBL" id="JAGQNX010000135">
    <property type="protein sequence ID" value="MCA9308686.1"/>
    <property type="molecule type" value="Genomic_DNA"/>
</dbReference>
<organism evidence="15 16">
    <name type="scientific">candidate division WWE3 bacterium</name>
    <dbReference type="NCBI Taxonomy" id="2053526"/>
    <lineage>
        <taxon>Bacteria</taxon>
        <taxon>Katanobacteria</taxon>
    </lineage>
</organism>
<dbReference type="GO" id="GO:0000725">
    <property type="term" value="P:recombinational repair"/>
    <property type="evidence" value="ECO:0007669"/>
    <property type="project" value="UniProtKB-UniRule"/>
</dbReference>
<dbReference type="Proteomes" id="UP000740557">
    <property type="component" value="Unassembled WGS sequence"/>
</dbReference>
<dbReference type="SUPFAM" id="SSF52540">
    <property type="entry name" value="P-loop containing nucleoside triphosphate hydrolases"/>
    <property type="match status" value="1"/>
</dbReference>
<evidence type="ECO:0000313" key="15">
    <source>
        <dbReference type="EMBL" id="MCA9308686.1"/>
    </source>
</evidence>
<dbReference type="InterPro" id="IPR004504">
    <property type="entry name" value="DNA_repair_RadA"/>
</dbReference>
<dbReference type="PANTHER" id="PTHR32472">
    <property type="entry name" value="DNA REPAIR PROTEIN RADA"/>
    <property type="match status" value="1"/>
</dbReference>
<dbReference type="AlphaFoldDB" id="A0A955J2A8"/>
<evidence type="ECO:0000256" key="7">
    <source>
        <dbReference type="ARBA" id="ARBA00022840"/>
    </source>
</evidence>
<dbReference type="PANTHER" id="PTHR32472:SF10">
    <property type="entry name" value="DNA REPAIR PROTEIN RADA-LIKE PROTEIN"/>
    <property type="match status" value="1"/>
</dbReference>
<dbReference type="GO" id="GO:0005524">
    <property type="term" value="F:ATP binding"/>
    <property type="evidence" value="ECO:0007669"/>
    <property type="project" value="UniProtKB-UniRule"/>
</dbReference>
<dbReference type="GO" id="GO:0003684">
    <property type="term" value="F:damaged DNA binding"/>
    <property type="evidence" value="ECO:0007669"/>
    <property type="project" value="InterPro"/>
</dbReference>
<dbReference type="InterPro" id="IPR014721">
    <property type="entry name" value="Ribsml_uS5_D2-typ_fold_subgr"/>
</dbReference>
<dbReference type="GO" id="GO:0005829">
    <property type="term" value="C:cytosol"/>
    <property type="evidence" value="ECO:0007669"/>
    <property type="project" value="TreeGrafter"/>
</dbReference>
<sequence length="439" mass="47307">MPKQSKSKYICSSCGYISINWQGQCPECNQWNTLEESVSAPTVASNARRSTGIVHTITPLSSVKLSEYARISTNIVEFDRVLGGGFVPGQVILLAGEPGIGKSTILTQIAKSMTNSKVLYVCGEESPSQVKIRASRMEYNADNLFVLSETVSEDICSTIESSSGLGLIIVDSVQTLTSNLLTGAPGTVGQVKETAHQLSSVAKKLNIPMILVGHVTKDGTLAGPKVLEHLVDTILYLEGDSQHMYRMLKTTKNRFGSVSEIGVFEMHGIGLKEVTNPSEIFLSTRLDSASGSCITVIMEGMRPILFEVQALVTQTTFGYPRRTASGFNANRLNVLIAIIEKRCNLNLSNHDVFVNIAGGYKVSEYAADLAVCIAIASSLKNVAVSPNVAVFGEVGLSGEIRKVTHEDRRKKEANKLGFDVIISSSNKTLRSALNSALPK</sequence>
<comment type="function">
    <text evidence="13">DNA-dependent ATPase involved in processing of recombination intermediates, plays a role in repairing DNA breaks. Stimulates the branch migration of RecA-mediated strand transfer reactions, allowing the 3' invading strand to extend heteroduplex DNA faster. Binds ssDNA in the presence of ADP but not other nucleotides, has ATPase activity that is stimulated by ssDNA and various branched DNA structures, but inhibited by SSB. Does not have RecA's homology-searching function.</text>
</comment>
<evidence type="ECO:0000256" key="3">
    <source>
        <dbReference type="ARBA" id="ARBA00022763"/>
    </source>
</evidence>
<keyword evidence="8 11" id="KW-0346">Stress response</keyword>
<reference evidence="15" key="1">
    <citation type="submission" date="2020-04" db="EMBL/GenBank/DDBJ databases">
        <authorList>
            <person name="Zhang T."/>
        </authorList>
    </citation>
    <scope>NUCLEOTIDE SEQUENCE</scope>
    <source>
        <strain evidence="15">HKST-UBA79</strain>
    </source>
</reference>
<dbReference type="Pfam" id="PF13481">
    <property type="entry name" value="AAA_25"/>
    <property type="match status" value="1"/>
</dbReference>
<evidence type="ECO:0000256" key="5">
    <source>
        <dbReference type="ARBA" id="ARBA00022801"/>
    </source>
</evidence>
<dbReference type="GO" id="GO:0140664">
    <property type="term" value="F:ATP-dependent DNA damage sensor activity"/>
    <property type="evidence" value="ECO:0007669"/>
    <property type="project" value="InterPro"/>
</dbReference>
<evidence type="ECO:0000256" key="13">
    <source>
        <dbReference type="RuleBase" id="RU003555"/>
    </source>
</evidence>
<reference evidence="15" key="2">
    <citation type="journal article" date="2021" name="Microbiome">
        <title>Successional dynamics and alternative stable states in a saline activated sludge microbial community over 9 years.</title>
        <authorList>
            <person name="Wang Y."/>
            <person name="Ye J."/>
            <person name="Ju F."/>
            <person name="Liu L."/>
            <person name="Boyd J.A."/>
            <person name="Deng Y."/>
            <person name="Parks D.H."/>
            <person name="Jiang X."/>
            <person name="Yin X."/>
            <person name="Woodcroft B.J."/>
            <person name="Tyson G.W."/>
            <person name="Hugenholtz P."/>
            <person name="Polz M.F."/>
            <person name="Zhang T."/>
        </authorList>
    </citation>
    <scope>NUCLEOTIDE SEQUENCE</scope>
    <source>
        <strain evidence="15">HKST-UBA79</strain>
    </source>
</reference>
<protein>
    <recommendedName>
        <fullName evidence="11 12">DNA repair protein RadA</fullName>
    </recommendedName>
</protein>
<dbReference type="SMART" id="SM00382">
    <property type="entry name" value="AAA"/>
    <property type="match status" value="1"/>
</dbReference>
<feature type="domain" description="RecA family profile 1" evidence="14">
    <location>
        <begin position="67"/>
        <end position="215"/>
    </location>
</feature>
<gene>
    <name evidence="11 15" type="primary">radA</name>
    <name evidence="15" type="ORF">KC980_04185</name>
</gene>
<dbReference type="InterPro" id="IPR041166">
    <property type="entry name" value="Rubredoxin_2"/>
</dbReference>
<comment type="domain">
    <text evidence="11">The middle region has homology to RecA with ATPase motifs including the RadA KNRFG motif, while the C-terminus is homologous to Lon protease.</text>
</comment>
<keyword evidence="2 11" id="KW-0547">Nucleotide-binding</keyword>
<dbReference type="PROSITE" id="PS50162">
    <property type="entry name" value="RECA_2"/>
    <property type="match status" value="1"/>
</dbReference>
<dbReference type="NCBIfam" id="TIGR00416">
    <property type="entry name" value="sms"/>
    <property type="match status" value="1"/>
</dbReference>
<keyword evidence="4 13" id="KW-0863">Zinc-finger</keyword>
<dbReference type="Gene3D" id="3.40.50.300">
    <property type="entry name" value="P-loop containing nucleotide triphosphate hydrolases"/>
    <property type="match status" value="1"/>
</dbReference>
<dbReference type="SUPFAM" id="SSF54211">
    <property type="entry name" value="Ribosomal protein S5 domain 2-like"/>
    <property type="match status" value="1"/>
</dbReference>
<dbReference type="HAMAP" id="MF_01498">
    <property type="entry name" value="RadA_bact"/>
    <property type="match status" value="1"/>
</dbReference>
<feature type="short sequence motif" description="RadA KNRFG motif" evidence="11">
    <location>
        <begin position="252"/>
        <end position="256"/>
    </location>
</feature>
<evidence type="ECO:0000313" key="16">
    <source>
        <dbReference type="Proteomes" id="UP000740557"/>
    </source>
</evidence>
<keyword evidence="1 11" id="KW-0479">Metal-binding</keyword>
<evidence type="ECO:0000256" key="8">
    <source>
        <dbReference type="ARBA" id="ARBA00023016"/>
    </source>
</evidence>
<evidence type="ECO:0000256" key="12">
    <source>
        <dbReference type="NCBIfam" id="TIGR00416"/>
    </source>
</evidence>
<keyword evidence="7 11" id="KW-0067">ATP-binding</keyword>
<evidence type="ECO:0000256" key="10">
    <source>
        <dbReference type="ARBA" id="ARBA00023204"/>
    </source>
</evidence>
<evidence type="ECO:0000256" key="6">
    <source>
        <dbReference type="ARBA" id="ARBA00022833"/>
    </source>
</evidence>
<comment type="function">
    <text evidence="11">Plays a role in repairing double-strand DNA breaks, probably involving stabilizing or processing branched DNA or blocked replication forks.</text>
</comment>
<evidence type="ECO:0000256" key="2">
    <source>
        <dbReference type="ARBA" id="ARBA00022741"/>
    </source>
</evidence>
<dbReference type="GO" id="GO:0016787">
    <property type="term" value="F:hydrolase activity"/>
    <property type="evidence" value="ECO:0007669"/>
    <property type="project" value="UniProtKB-KW"/>
</dbReference>
<evidence type="ECO:0000256" key="1">
    <source>
        <dbReference type="ARBA" id="ARBA00022723"/>
    </source>
</evidence>
<dbReference type="Pfam" id="PF18073">
    <property type="entry name" value="Zn_ribbon_LapB"/>
    <property type="match status" value="1"/>
</dbReference>